<evidence type="ECO:0000256" key="4">
    <source>
        <dbReference type="SAM" id="MobiDB-lite"/>
    </source>
</evidence>
<protein>
    <submittedName>
        <fullName evidence="7">HipA domain-containing protein</fullName>
    </submittedName>
</protein>
<evidence type="ECO:0000313" key="8">
    <source>
        <dbReference type="Proteomes" id="UP001368500"/>
    </source>
</evidence>
<keyword evidence="8" id="KW-1185">Reference proteome</keyword>
<dbReference type="InterPro" id="IPR052028">
    <property type="entry name" value="HipA_Ser/Thr_kinase"/>
</dbReference>
<dbReference type="Pfam" id="PF13657">
    <property type="entry name" value="Couple_hipA"/>
    <property type="match status" value="1"/>
</dbReference>
<keyword evidence="2" id="KW-0808">Transferase</keyword>
<feature type="region of interest" description="Disordered" evidence="4">
    <location>
        <begin position="60"/>
        <end position="79"/>
    </location>
</feature>
<evidence type="ECO:0000313" key="7">
    <source>
        <dbReference type="EMBL" id="MEK8027096.1"/>
    </source>
</evidence>
<feature type="compositionally biased region" description="Pro residues" evidence="4">
    <location>
        <begin position="158"/>
        <end position="168"/>
    </location>
</feature>
<evidence type="ECO:0000259" key="6">
    <source>
        <dbReference type="Pfam" id="PF13657"/>
    </source>
</evidence>
<dbReference type="PANTHER" id="PTHR37419">
    <property type="entry name" value="SERINE/THREONINE-PROTEIN KINASE TOXIN HIPA"/>
    <property type="match status" value="1"/>
</dbReference>
<feature type="domain" description="HipA-like C-terminal" evidence="5">
    <location>
        <begin position="205"/>
        <end position="423"/>
    </location>
</feature>
<dbReference type="RefSeq" id="WP_341374874.1">
    <property type="nucleotide sequence ID" value="NZ_JBBUTF010000012.1"/>
</dbReference>
<evidence type="ECO:0000259" key="5">
    <source>
        <dbReference type="Pfam" id="PF07804"/>
    </source>
</evidence>
<dbReference type="InterPro" id="IPR017508">
    <property type="entry name" value="HipA_N1"/>
</dbReference>
<comment type="caution">
    <text evidence="7">The sequence shown here is derived from an EMBL/GenBank/DDBJ whole genome shotgun (WGS) entry which is preliminary data.</text>
</comment>
<gene>
    <name evidence="7" type="ORF">AACH11_14090</name>
</gene>
<dbReference type="PANTHER" id="PTHR37419:SF8">
    <property type="entry name" value="TOXIN YJJJ"/>
    <property type="match status" value="1"/>
</dbReference>
<dbReference type="EMBL" id="JBBUTF010000012">
    <property type="protein sequence ID" value="MEK8027096.1"/>
    <property type="molecule type" value="Genomic_DNA"/>
</dbReference>
<dbReference type="Proteomes" id="UP001368500">
    <property type="component" value="Unassembled WGS sequence"/>
</dbReference>
<evidence type="ECO:0000256" key="1">
    <source>
        <dbReference type="ARBA" id="ARBA00010164"/>
    </source>
</evidence>
<name>A0ABU9BBE0_9BURK</name>
<keyword evidence="3" id="KW-0418">Kinase</keyword>
<dbReference type="Pfam" id="PF07804">
    <property type="entry name" value="HipA_C"/>
    <property type="match status" value="1"/>
</dbReference>
<reference evidence="7 8" key="1">
    <citation type="submission" date="2024-04" db="EMBL/GenBank/DDBJ databases">
        <title>Novel species of the genus Ideonella isolated from streams.</title>
        <authorList>
            <person name="Lu H."/>
        </authorList>
    </citation>
    <scope>NUCLEOTIDE SEQUENCE [LARGE SCALE GENOMIC DNA]</scope>
    <source>
        <strain evidence="7 8">BYS139W</strain>
    </source>
</reference>
<accession>A0ABU9BBE0</accession>
<dbReference type="InterPro" id="IPR012893">
    <property type="entry name" value="HipA-like_C"/>
</dbReference>
<feature type="compositionally biased region" description="Basic and acidic residues" evidence="4">
    <location>
        <begin position="170"/>
        <end position="179"/>
    </location>
</feature>
<evidence type="ECO:0000256" key="3">
    <source>
        <dbReference type="ARBA" id="ARBA00022777"/>
    </source>
</evidence>
<sequence>MTTTPPPPIHAALHLWWLGDPACPVPVGELAGVPARRGVSLRYGEHWLRHGFALSEDLPLQPGEHLPQDEDGAPGAVGDAFPDGWGERLIRHLDGPAGLSPLEVLYRAGDERFGALGVSTSARVYRPHGQVPLPTLADVRQLAGLVDEVVPGLMPTSIPTPTPVPVPEPEPERTARPRAGESLSPLSRLIPLSPLQRRLITSGVGLGGSRPKALITLDGAPWLLKLNAPGERLDAQLDAPLVEHATLTLAALAGIAVAETRPIRLDSAGAIRHALAVRRFDRDRDGAWRRHALSAHVALRAAGEPAGYPELAQLLRRRGVAAAGLARAQMQELFRRMVFNILIGHTDDHARKHVLLMTDAGDLALSPAFGVRPAGQASDHQQMRVGRDGPAATLDNALSECTRFDLDRVQALAALRQVVAVVDGWQAHFAGQGVTAADIAQLAQQIDRPALRGQRAMWRRGSMR</sequence>
<evidence type="ECO:0000256" key="2">
    <source>
        <dbReference type="ARBA" id="ARBA00022679"/>
    </source>
</evidence>
<feature type="domain" description="HipA N-terminal subdomain 1" evidence="6">
    <location>
        <begin position="26"/>
        <end position="118"/>
    </location>
</feature>
<feature type="region of interest" description="Disordered" evidence="4">
    <location>
        <begin position="153"/>
        <end position="181"/>
    </location>
</feature>
<organism evidence="7 8">
    <name type="scientific">Pseudaquabacterium rugosum</name>
    <dbReference type="NCBI Taxonomy" id="2984194"/>
    <lineage>
        <taxon>Bacteria</taxon>
        <taxon>Pseudomonadati</taxon>
        <taxon>Pseudomonadota</taxon>
        <taxon>Betaproteobacteria</taxon>
        <taxon>Burkholderiales</taxon>
        <taxon>Sphaerotilaceae</taxon>
        <taxon>Pseudaquabacterium</taxon>
    </lineage>
</organism>
<proteinExistence type="inferred from homology"/>
<comment type="similarity">
    <text evidence="1">Belongs to the HipA Ser/Thr kinase family.</text>
</comment>